<dbReference type="GO" id="GO:0004222">
    <property type="term" value="F:metalloendopeptidase activity"/>
    <property type="evidence" value="ECO:0007669"/>
    <property type="project" value="UniProtKB-UniRule"/>
</dbReference>
<protein>
    <recommendedName>
        <fullName evidence="6">Oligopeptidase F</fullName>
        <ecNumber evidence="6">3.4.24.-</ecNumber>
    </recommendedName>
</protein>
<dbReference type="OrthoDB" id="9766487at2"/>
<dbReference type="PANTHER" id="PTHR11804">
    <property type="entry name" value="PROTEASE M3 THIMET OLIGOPEPTIDASE-RELATED"/>
    <property type="match status" value="1"/>
</dbReference>
<dbReference type="GO" id="GO:0006508">
    <property type="term" value="P:proteolysis"/>
    <property type="evidence" value="ECO:0007669"/>
    <property type="project" value="UniProtKB-KW"/>
</dbReference>
<organism evidence="9 11">
    <name type="scientific">Salinicoccus roseus</name>
    <dbReference type="NCBI Taxonomy" id="45670"/>
    <lineage>
        <taxon>Bacteria</taxon>
        <taxon>Bacillati</taxon>
        <taxon>Bacillota</taxon>
        <taxon>Bacilli</taxon>
        <taxon>Bacillales</taxon>
        <taxon>Staphylococcaceae</taxon>
        <taxon>Salinicoccus</taxon>
    </lineage>
</organism>
<dbReference type="NCBIfam" id="TIGR00181">
    <property type="entry name" value="pepF"/>
    <property type="match status" value="1"/>
</dbReference>
<evidence type="ECO:0000313" key="11">
    <source>
        <dbReference type="Proteomes" id="UP000031546"/>
    </source>
</evidence>
<evidence type="ECO:0000313" key="10">
    <source>
        <dbReference type="EMBL" id="MDB0579163.1"/>
    </source>
</evidence>
<dbReference type="EMBL" id="JABEVU030000001">
    <property type="protein sequence ID" value="MDB0579163.1"/>
    <property type="molecule type" value="Genomic_DNA"/>
</dbReference>
<reference evidence="10 12" key="4">
    <citation type="submission" date="2022-12" db="EMBL/GenBank/DDBJ databases">
        <title>Genome analysis and biological profiling of marine Salinicoccus roseus MOSEL-ME25.</title>
        <authorList>
            <person name="Mirza F.T."/>
            <person name="Xie Y."/>
            <person name="Shinwari Z.K."/>
        </authorList>
    </citation>
    <scope>NUCLEOTIDE SEQUENCE [LARGE SCALE GENOMIC DNA]</scope>
    <source>
        <strain evidence="10 12">MOSEL-ME25</strain>
    </source>
</reference>
<dbReference type="CDD" id="cd09609">
    <property type="entry name" value="M3B_PepF"/>
    <property type="match status" value="1"/>
</dbReference>
<comment type="similarity">
    <text evidence="6">Belongs to the peptidase M3B family.</text>
</comment>
<feature type="domain" description="Oligopeptidase F N-terminal" evidence="8">
    <location>
        <begin position="114"/>
        <end position="180"/>
    </location>
</feature>
<dbReference type="PANTHER" id="PTHR11804:SF45">
    <property type="entry name" value="SIMILAR TO OLIGOENDOPEPTIDASE"/>
    <property type="match status" value="1"/>
</dbReference>
<dbReference type="Proteomes" id="UP000527860">
    <property type="component" value="Unassembled WGS sequence"/>
</dbReference>
<sequence>MEQLKSRNEVDVNYTWNLTDLFESDDAFEQAAENLRPEIESYSRKYENSLTDASVAVEAIEGFKGLMESLVPIGAYANLRLSSDQGDASAQRLSGIASNIGTYFGSETSFLTSELLQKDESFLKDIRTRAPEFENFVDELLKQKPYQLDAKVEKALASYSTVFEGPYSLYLKTKLLDIDFGTFTANGQEIPLSYLAFEGELESHEDTEVRRNAFRAFSDKLSDYQHTTAATYDLQLKQEKTTADLRGFDSVIDYLLHRQDVDQTLYNRQIDMIMSDLAPHMRRYAKLLKRVHGLDEMKYEDLKISLDPSSEPEISVEESRKYINDALGIMGEDYLNMVNRAYDERWIDFVKNKGKSTGAFCASPYGSHPFILISWTSLMTEVFVLAHELGHAGHFYNANREQNVFDARSSMYFIEAPSTMNEMLMANHLLENSDDPKFKRWVISSIISRTYYHNCVTHLLEAAYQREVYKKVDNNESVSAPELNRLKRQVIEEFWGEDVTITEGAELTWMRQPHYYMGLYPYTYSAGLTIATAMSKRVLNEGQPAVDDWLKVLKSGGTKSPVELAQMAGVDVTTDQPLRDTIDYIGELVDQLEALTEEIEG</sequence>
<reference evidence="9 11" key="1">
    <citation type="submission" date="2015-01" db="EMBL/GenBank/DDBJ databases">
        <title>Genome sequences of high lactate-tolerant strain Salinicoccus roseus W12 with industrial interest.</title>
        <authorList>
            <person name="Wang H."/>
            <person name="Yu B."/>
        </authorList>
    </citation>
    <scope>NUCLEOTIDE SEQUENCE [LARGE SCALE GENOMIC DNA]</scope>
    <source>
        <strain evidence="9 11">W12</strain>
    </source>
</reference>
<evidence type="ECO:0000256" key="3">
    <source>
        <dbReference type="ARBA" id="ARBA00022801"/>
    </source>
</evidence>
<comment type="caution">
    <text evidence="9">The sequence shown here is derived from an EMBL/GenBank/DDBJ whole genome shotgun (WGS) entry which is preliminary data.</text>
</comment>
<dbReference type="InterPro" id="IPR042088">
    <property type="entry name" value="OligoPept_F_C"/>
</dbReference>
<evidence type="ECO:0000256" key="4">
    <source>
        <dbReference type="ARBA" id="ARBA00022833"/>
    </source>
</evidence>
<evidence type="ECO:0000259" key="8">
    <source>
        <dbReference type="Pfam" id="PF08439"/>
    </source>
</evidence>
<dbReference type="GO" id="GO:0006518">
    <property type="term" value="P:peptide metabolic process"/>
    <property type="evidence" value="ECO:0007669"/>
    <property type="project" value="TreeGrafter"/>
</dbReference>
<dbReference type="AlphaFoldDB" id="A0A0C2DPL9"/>
<keyword evidence="12" id="KW-1185">Reference proteome</keyword>
<evidence type="ECO:0000259" key="7">
    <source>
        <dbReference type="Pfam" id="PF01432"/>
    </source>
</evidence>
<keyword evidence="2 6" id="KW-0479">Metal-binding</keyword>
<comment type="cofactor">
    <cofactor evidence="6">
        <name>Zn(2+)</name>
        <dbReference type="ChEBI" id="CHEBI:29105"/>
    </cofactor>
    <text evidence="6">Binds 1 zinc ion.</text>
</comment>
<feature type="domain" description="Peptidase M3A/M3B catalytic" evidence="7">
    <location>
        <begin position="202"/>
        <end position="581"/>
    </location>
</feature>
<dbReference type="Gene3D" id="1.10.1370.20">
    <property type="entry name" value="Oligoendopeptidase f, C-terminal domain"/>
    <property type="match status" value="1"/>
</dbReference>
<keyword evidence="5 6" id="KW-0482">Metalloprotease</keyword>
<proteinExistence type="inferred from homology"/>
<dbReference type="RefSeq" id="WP_040104785.1">
    <property type="nucleotide sequence ID" value="NZ_JABEVU030000001.1"/>
</dbReference>
<dbReference type="Proteomes" id="UP000031546">
    <property type="component" value="Unassembled WGS sequence"/>
</dbReference>
<dbReference type="InterPro" id="IPR045090">
    <property type="entry name" value="Pept_M3A_M3B"/>
</dbReference>
<keyword evidence="4 6" id="KW-0862">Zinc</keyword>
<dbReference type="Pfam" id="PF08439">
    <property type="entry name" value="Peptidase_M3_N"/>
    <property type="match status" value="1"/>
</dbReference>
<evidence type="ECO:0000313" key="12">
    <source>
        <dbReference type="Proteomes" id="UP000527860"/>
    </source>
</evidence>
<evidence type="ECO:0000256" key="5">
    <source>
        <dbReference type="ARBA" id="ARBA00023049"/>
    </source>
</evidence>
<dbReference type="InterPro" id="IPR001567">
    <property type="entry name" value="Pept_M3A_M3B_dom"/>
</dbReference>
<dbReference type="Pfam" id="PF01432">
    <property type="entry name" value="Peptidase_M3"/>
    <property type="match status" value="1"/>
</dbReference>
<evidence type="ECO:0000313" key="9">
    <source>
        <dbReference type="EMBL" id="KIH72013.1"/>
    </source>
</evidence>
<evidence type="ECO:0000256" key="6">
    <source>
        <dbReference type="RuleBase" id="RU368091"/>
    </source>
</evidence>
<evidence type="ECO:0000256" key="2">
    <source>
        <dbReference type="ARBA" id="ARBA00022723"/>
    </source>
</evidence>
<evidence type="ECO:0000256" key="1">
    <source>
        <dbReference type="ARBA" id="ARBA00022670"/>
    </source>
</evidence>
<dbReference type="InterPro" id="IPR013647">
    <property type="entry name" value="OligopepF_N_dom"/>
</dbReference>
<dbReference type="SUPFAM" id="SSF55486">
    <property type="entry name" value="Metalloproteases ('zincins'), catalytic domain"/>
    <property type="match status" value="1"/>
</dbReference>
<keyword evidence="3 6" id="KW-0378">Hydrolase</keyword>
<reference evidence="10" key="3">
    <citation type="submission" date="2020-04" db="EMBL/GenBank/DDBJ databases">
        <authorList>
            <person name="Tanveer F."/>
            <person name="Xie Y."/>
            <person name="Shinwari Z.K."/>
        </authorList>
    </citation>
    <scope>NUCLEOTIDE SEQUENCE</scope>
    <source>
        <strain evidence="10">MOSEL-ME25</strain>
    </source>
</reference>
<accession>A0A0C2DPL9</accession>
<dbReference type="EC" id="3.4.24.-" evidence="6"/>
<dbReference type="STRING" id="45670.SN16_01230"/>
<dbReference type="GeneID" id="77844164"/>
<dbReference type="GO" id="GO:0046872">
    <property type="term" value="F:metal ion binding"/>
    <property type="evidence" value="ECO:0007669"/>
    <property type="project" value="UniProtKB-UniRule"/>
</dbReference>
<reference evidence="12" key="2">
    <citation type="submission" date="2020-04" db="EMBL/GenBank/DDBJ databases">
        <title>Genome analysis and biological profiling of marine Cellulosimicrobium funkei MOSEL-ME6.</title>
        <authorList>
            <person name="Tanveer F."/>
            <person name="Xie Y."/>
            <person name="Shinwari Z.K."/>
        </authorList>
    </citation>
    <scope>NUCLEOTIDE SEQUENCE [LARGE SCALE GENOMIC DNA]</scope>
    <source>
        <strain evidence="12">MOSEL-ME25</strain>
    </source>
</reference>
<comment type="function">
    <text evidence="6">Has oligopeptidase activity and degrades a variety of small bioactive peptides.</text>
</comment>
<dbReference type="InterPro" id="IPR034009">
    <property type="entry name" value="M3B_PepF_4"/>
</dbReference>
<gene>
    <name evidence="10" type="primary">pepF</name>
    <name evidence="10" type="ORF">F7P68_0001250</name>
    <name evidence="9" type="ORF">SN16_01230</name>
</gene>
<dbReference type="InterPro" id="IPR004438">
    <property type="entry name" value="Peptidase_M3B"/>
</dbReference>
<keyword evidence="1 6" id="KW-0645">Protease</keyword>
<dbReference type="EMBL" id="JXII01000001">
    <property type="protein sequence ID" value="KIH72013.1"/>
    <property type="molecule type" value="Genomic_DNA"/>
</dbReference>
<dbReference type="Gene3D" id="1.20.140.70">
    <property type="entry name" value="Oligopeptidase f, N-terminal domain"/>
    <property type="match status" value="1"/>
</dbReference>
<name>A0A0C2DPL9_9STAP</name>